<sequence>MPSHFLLGKRATCLPQHLGATQLQLTSVDLRRRSIQWQALTAHLWKRWRKGYFLFLLAAHEETPKLPRRLQVGDVVLVHPDDSPPIPWKLAQVMELLPGLDGVARACCLKLASGSVIRRPVQKVYLLETGSLLAILSAAGVCGK</sequence>
<evidence type="ECO:0000313" key="2">
    <source>
        <dbReference type="Proteomes" id="UP000821865"/>
    </source>
</evidence>
<name>A0ACB8DQS7_DERSI</name>
<keyword evidence="2" id="KW-1185">Reference proteome</keyword>
<protein>
    <submittedName>
        <fullName evidence="1">Uncharacterized protein</fullName>
    </submittedName>
</protein>
<dbReference type="Proteomes" id="UP000821865">
    <property type="component" value="Chromosome 10"/>
</dbReference>
<accession>A0ACB8DQS7</accession>
<organism evidence="1 2">
    <name type="scientific">Dermacentor silvarum</name>
    <name type="common">Tick</name>
    <dbReference type="NCBI Taxonomy" id="543639"/>
    <lineage>
        <taxon>Eukaryota</taxon>
        <taxon>Metazoa</taxon>
        <taxon>Ecdysozoa</taxon>
        <taxon>Arthropoda</taxon>
        <taxon>Chelicerata</taxon>
        <taxon>Arachnida</taxon>
        <taxon>Acari</taxon>
        <taxon>Parasitiformes</taxon>
        <taxon>Ixodida</taxon>
        <taxon>Ixodoidea</taxon>
        <taxon>Ixodidae</taxon>
        <taxon>Rhipicephalinae</taxon>
        <taxon>Dermacentor</taxon>
    </lineage>
</organism>
<dbReference type="EMBL" id="CM023479">
    <property type="protein sequence ID" value="KAH7974808.1"/>
    <property type="molecule type" value="Genomic_DNA"/>
</dbReference>
<proteinExistence type="predicted"/>
<reference evidence="1" key="1">
    <citation type="submission" date="2020-05" db="EMBL/GenBank/DDBJ databases">
        <title>Large-scale comparative analyses of tick genomes elucidate their genetic diversity and vector capacities.</title>
        <authorList>
            <person name="Jia N."/>
            <person name="Wang J."/>
            <person name="Shi W."/>
            <person name="Du L."/>
            <person name="Sun Y."/>
            <person name="Zhan W."/>
            <person name="Jiang J."/>
            <person name="Wang Q."/>
            <person name="Zhang B."/>
            <person name="Ji P."/>
            <person name="Sakyi L.B."/>
            <person name="Cui X."/>
            <person name="Yuan T."/>
            <person name="Jiang B."/>
            <person name="Yang W."/>
            <person name="Lam T.T.-Y."/>
            <person name="Chang Q."/>
            <person name="Ding S."/>
            <person name="Wang X."/>
            <person name="Zhu J."/>
            <person name="Ruan X."/>
            <person name="Zhao L."/>
            <person name="Wei J."/>
            <person name="Que T."/>
            <person name="Du C."/>
            <person name="Cheng J."/>
            <person name="Dai P."/>
            <person name="Han X."/>
            <person name="Huang E."/>
            <person name="Gao Y."/>
            <person name="Liu J."/>
            <person name="Shao H."/>
            <person name="Ye R."/>
            <person name="Li L."/>
            <person name="Wei W."/>
            <person name="Wang X."/>
            <person name="Wang C."/>
            <person name="Yang T."/>
            <person name="Huo Q."/>
            <person name="Li W."/>
            <person name="Guo W."/>
            <person name="Chen H."/>
            <person name="Zhou L."/>
            <person name="Ni X."/>
            <person name="Tian J."/>
            <person name="Zhou Y."/>
            <person name="Sheng Y."/>
            <person name="Liu T."/>
            <person name="Pan Y."/>
            <person name="Xia L."/>
            <person name="Li J."/>
            <person name="Zhao F."/>
            <person name="Cao W."/>
        </authorList>
    </citation>
    <scope>NUCLEOTIDE SEQUENCE</scope>
    <source>
        <strain evidence="1">Dsil-2018</strain>
    </source>
</reference>
<gene>
    <name evidence="1" type="ORF">HPB49_019796</name>
</gene>
<comment type="caution">
    <text evidence="1">The sequence shown here is derived from an EMBL/GenBank/DDBJ whole genome shotgun (WGS) entry which is preliminary data.</text>
</comment>
<evidence type="ECO:0000313" key="1">
    <source>
        <dbReference type="EMBL" id="KAH7974808.1"/>
    </source>
</evidence>